<evidence type="ECO:0000256" key="3">
    <source>
        <dbReference type="ARBA" id="ARBA00023163"/>
    </source>
</evidence>
<dbReference type="Gene3D" id="1.10.260.40">
    <property type="entry name" value="lambda repressor-like DNA-binding domains"/>
    <property type="match status" value="1"/>
</dbReference>
<dbReference type="Proteomes" id="UP000220034">
    <property type="component" value="Unassembled WGS sequence"/>
</dbReference>
<dbReference type="AlphaFoldDB" id="A0A2C9CLW8"/>
<evidence type="ECO:0000256" key="2">
    <source>
        <dbReference type="ARBA" id="ARBA00023125"/>
    </source>
</evidence>
<sequence>MVTGKSTILDVARIAGVSTATVSRALAHPDRVQQATRDRVMSAVRKTGYRVNPVARNLRTQRTNVILVLAPNLANTFFSRILSAVTEVAASHGFGVLIADSAPLGDHDLDVMDLSGDGRADGIILLDGALDPLRVTNTDLPLVMACEWIEDSTLPTIAIDNVQGARLAVEHLSALNHHRIAHIAGPVGNVLSTARHDGWRSAMQALDHRIEQNDYFAGDFTLGSGVSAARQWLAQPADQRATAVFCASDECAMGFIGHVTRQGLRVPDDVSVVGFDDIDLSEHFLPSLTTIHQPRRRMGARAAETVIRLIRHENTAGADAAPLPVELVVRGSTARR</sequence>
<organism evidence="5 6">
    <name type="scientific">Pontivivens marinum</name>
    <dbReference type="NCBI Taxonomy" id="1690039"/>
    <lineage>
        <taxon>Bacteria</taxon>
        <taxon>Pseudomonadati</taxon>
        <taxon>Pseudomonadota</taxon>
        <taxon>Alphaproteobacteria</taxon>
        <taxon>Rhodobacterales</taxon>
        <taxon>Paracoccaceae</taxon>
        <taxon>Pontivivens</taxon>
    </lineage>
</organism>
<proteinExistence type="predicted"/>
<accession>A0A2C9CLW8</accession>
<reference evidence="6" key="1">
    <citation type="submission" date="2017-09" db="EMBL/GenBank/DDBJ databases">
        <authorList>
            <person name="Varghese N."/>
            <person name="Submissions S."/>
        </authorList>
    </citation>
    <scope>NUCLEOTIDE SEQUENCE [LARGE SCALE GENOMIC DNA]</scope>
    <source>
        <strain evidence="6">C7</strain>
    </source>
</reference>
<dbReference type="PANTHER" id="PTHR30146">
    <property type="entry name" value="LACI-RELATED TRANSCRIPTIONAL REPRESSOR"/>
    <property type="match status" value="1"/>
</dbReference>
<dbReference type="PANTHER" id="PTHR30146:SF109">
    <property type="entry name" value="HTH-TYPE TRANSCRIPTIONAL REGULATOR GALS"/>
    <property type="match status" value="1"/>
</dbReference>
<keyword evidence="3" id="KW-0804">Transcription</keyword>
<evidence type="ECO:0000313" key="6">
    <source>
        <dbReference type="Proteomes" id="UP000220034"/>
    </source>
</evidence>
<protein>
    <submittedName>
        <fullName evidence="5">LacI family transcriptional regulator, repressor for deo operon, udp, cdd, tsx, nupC, and nupG</fullName>
    </submittedName>
</protein>
<keyword evidence="1" id="KW-0805">Transcription regulation</keyword>
<dbReference type="Pfam" id="PF00356">
    <property type="entry name" value="LacI"/>
    <property type="match status" value="1"/>
</dbReference>
<keyword evidence="6" id="KW-1185">Reference proteome</keyword>
<dbReference type="CDD" id="cd01392">
    <property type="entry name" value="HTH_LacI"/>
    <property type="match status" value="1"/>
</dbReference>
<name>A0A2C9CLW8_9RHOB</name>
<dbReference type="OrthoDB" id="234496at2"/>
<dbReference type="SUPFAM" id="SSF47413">
    <property type="entry name" value="lambda repressor-like DNA-binding domains"/>
    <property type="match status" value="1"/>
</dbReference>
<gene>
    <name evidence="5" type="ORF">SAMN06273572_10126</name>
</gene>
<dbReference type="InterPro" id="IPR000843">
    <property type="entry name" value="HTH_LacI"/>
</dbReference>
<dbReference type="InterPro" id="IPR010982">
    <property type="entry name" value="Lambda_DNA-bd_dom_sf"/>
</dbReference>
<keyword evidence="2" id="KW-0238">DNA-binding</keyword>
<evidence type="ECO:0000259" key="4">
    <source>
        <dbReference type="PROSITE" id="PS50932"/>
    </source>
</evidence>
<dbReference type="GO" id="GO:0003700">
    <property type="term" value="F:DNA-binding transcription factor activity"/>
    <property type="evidence" value="ECO:0007669"/>
    <property type="project" value="TreeGrafter"/>
</dbReference>
<dbReference type="InterPro" id="IPR046335">
    <property type="entry name" value="LacI/GalR-like_sensor"/>
</dbReference>
<dbReference type="SMART" id="SM00354">
    <property type="entry name" value="HTH_LACI"/>
    <property type="match status" value="1"/>
</dbReference>
<dbReference type="SUPFAM" id="SSF53822">
    <property type="entry name" value="Periplasmic binding protein-like I"/>
    <property type="match status" value="1"/>
</dbReference>
<dbReference type="InterPro" id="IPR028082">
    <property type="entry name" value="Peripla_BP_I"/>
</dbReference>
<dbReference type="Gene3D" id="3.40.50.2300">
    <property type="match status" value="2"/>
</dbReference>
<dbReference type="Pfam" id="PF13377">
    <property type="entry name" value="Peripla_BP_3"/>
    <property type="match status" value="1"/>
</dbReference>
<evidence type="ECO:0000313" key="5">
    <source>
        <dbReference type="EMBL" id="SOH92185.1"/>
    </source>
</evidence>
<dbReference type="CDD" id="cd06284">
    <property type="entry name" value="PBP1_LacI-like"/>
    <property type="match status" value="1"/>
</dbReference>
<dbReference type="EMBL" id="OCTN01000001">
    <property type="protein sequence ID" value="SOH92185.1"/>
    <property type="molecule type" value="Genomic_DNA"/>
</dbReference>
<dbReference type="PROSITE" id="PS00356">
    <property type="entry name" value="HTH_LACI_1"/>
    <property type="match status" value="1"/>
</dbReference>
<dbReference type="PROSITE" id="PS50932">
    <property type="entry name" value="HTH_LACI_2"/>
    <property type="match status" value="1"/>
</dbReference>
<dbReference type="GO" id="GO:0000976">
    <property type="term" value="F:transcription cis-regulatory region binding"/>
    <property type="evidence" value="ECO:0007669"/>
    <property type="project" value="TreeGrafter"/>
</dbReference>
<evidence type="ECO:0000256" key="1">
    <source>
        <dbReference type="ARBA" id="ARBA00023015"/>
    </source>
</evidence>
<feature type="domain" description="HTH lacI-type" evidence="4">
    <location>
        <begin position="6"/>
        <end position="60"/>
    </location>
</feature>